<evidence type="ECO:0000313" key="3">
    <source>
        <dbReference type="Proteomes" id="UP000054466"/>
    </source>
</evidence>
<dbReference type="HOGENOM" id="CLU_056756_0_0_1"/>
<dbReference type="RefSeq" id="XP_016243630.1">
    <property type="nucleotide sequence ID" value="XM_016399068.1"/>
</dbReference>
<gene>
    <name evidence="2" type="ORF">PV07_11613</name>
</gene>
<dbReference type="AlphaFoldDB" id="A0A0D2CIL9"/>
<name>A0A0D2CIL9_9EURO</name>
<dbReference type="GeneID" id="27350807"/>
<dbReference type="InterPro" id="IPR011333">
    <property type="entry name" value="SKP1/BTB/POZ_sf"/>
</dbReference>
<keyword evidence="3" id="KW-1185">Reference proteome</keyword>
<accession>A0A0D2CIL9</accession>
<dbReference type="OrthoDB" id="5275938at2759"/>
<dbReference type="STRING" id="569365.A0A0D2CIL9"/>
<dbReference type="VEuPathDB" id="FungiDB:PV07_11613"/>
<proteinExistence type="predicted"/>
<feature type="region of interest" description="Disordered" evidence="1">
    <location>
        <begin position="1"/>
        <end position="55"/>
    </location>
</feature>
<dbReference type="EMBL" id="KN847046">
    <property type="protein sequence ID" value="KIW23414.1"/>
    <property type="molecule type" value="Genomic_DNA"/>
</dbReference>
<evidence type="ECO:0000256" key="1">
    <source>
        <dbReference type="SAM" id="MobiDB-lite"/>
    </source>
</evidence>
<reference evidence="2 3" key="1">
    <citation type="submission" date="2015-01" db="EMBL/GenBank/DDBJ databases">
        <title>The Genome Sequence of Cladophialophora immunda CBS83496.</title>
        <authorList>
            <consortium name="The Broad Institute Genomics Platform"/>
            <person name="Cuomo C."/>
            <person name="de Hoog S."/>
            <person name="Gorbushina A."/>
            <person name="Stielow B."/>
            <person name="Teixiera M."/>
            <person name="Abouelleil A."/>
            <person name="Chapman S.B."/>
            <person name="Priest M."/>
            <person name="Young S.K."/>
            <person name="Wortman J."/>
            <person name="Nusbaum C."/>
            <person name="Birren B."/>
        </authorList>
    </citation>
    <scope>NUCLEOTIDE SEQUENCE [LARGE SCALE GENOMIC DNA]</scope>
    <source>
        <strain evidence="2 3">CBS 83496</strain>
    </source>
</reference>
<evidence type="ECO:0000313" key="2">
    <source>
        <dbReference type="EMBL" id="KIW23414.1"/>
    </source>
</evidence>
<evidence type="ECO:0008006" key="4">
    <source>
        <dbReference type="Google" id="ProtNLM"/>
    </source>
</evidence>
<sequence>MAPTSESELILVDPDGDLILKVGSERGTAEESEPNASQNSSDGPEAATQEVAENKRPSTLRIRVCSKFMTMCSPVFNAMLSGSFREGQLPLSPLEPPTLELPEDDPRSMVELCRILHHKWDPRLEAFPFGVLETAIVADKYGCSAIARSWFHHRFLRETAKKSGYSRLDLAQLIKISYVLDDVEAFYFLTLEAYKRWPTKKNKSDVFISELSRIPPLPKVHEILEQIAIAQLRELTTCCYEILSVLCEDRRVWGGLGAHSTISTFEREEGVPKVCDGQAYRMAQFIQALYEFGLSLPLDNYRKPATLEEAICIVRQIAKSHVKDTLVPCVNTNCYSCETAWDEVIEDMAEKFENELHGICLVCLRRGDFTACKIVTKCTEHNDGFASGWSMNSGRDTRNFEKLTE</sequence>
<organism evidence="2 3">
    <name type="scientific">Cladophialophora immunda</name>
    <dbReference type="NCBI Taxonomy" id="569365"/>
    <lineage>
        <taxon>Eukaryota</taxon>
        <taxon>Fungi</taxon>
        <taxon>Dikarya</taxon>
        <taxon>Ascomycota</taxon>
        <taxon>Pezizomycotina</taxon>
        <taxon>Eurotiomycetes</taxon>
        <taxon>Chaetothyriomycetidae</taxon>
        <taxon>Chaetothyriales</taxon>
        <taxon>Herpotrichiellaceae</taxon>
        <taxon>Cladophialophora</taxon>
    </lineage>
</organism>
<protein>
    <recommendedName>
        <fullName evidence="4">BTB domain-containing protein</fullName>
    </recommendedName>
</protein>
<dbReference type="Proteomes" id="UP000054466">
    <property type="component" value="Unassembled WGS sequence"/>
</dbReference>
<dbReference type="Gene3D" id="3.30.710.10">
    <property type="entry name" value="Potassium Channel Kv1.1, Chain A"/>
    <property type="match status" value="1"/>
</dbReference>